<proteinExistence type="predicted"/>
<keyword evidence="3" id="KW-0472">Membrane</keyword>
<organism evidence="4 5">
    <name type="scientific">Pycnococcus provasolii</name>
    <dbReference type="NCBI Taxonomy" id="41880"/>
    <lineage>
        <taxon>Eukaryota</taxon>
        <taxon>Viridiplantae</taxon>
        <taxon>Chlorophyta</taxon>
        <taxon>Pseudoscourfieldiophyceae</taxon>
        <taxon>Pseudoscourfieldiales</taxon>
        <taxon>Pycnococcaceae</taxon>
        <taxon>Pycnococcus</taxon>
    </lineage>
</organism>
<evidence type="ECO:0000256" key="2">
    <source>
        <dbReference type="SAM" id="MobiDB-lite"/>
    </source>
</evidence>
<evidence type="ECO:0000256" key="3">
    <source>
        <dbReference type="SAM" id="Phobius"/>
    </source>
</evidence>
<keyword evidence="3" id="KW-1133">Transmembrane helix</keyword>
<evidence type="ECO:0000256" key="1">
    <source>
        <dbReference type="SAM" id="Coils"/>
    </source>
</evidence>
<keyword evidence="5" id="KW-1185">Reference proteome</keyword>
<comment type="caution">
    <text evidence="4">The sequence shown here is derived from an EMBL/GenBank/DDBJ whole genome shotgun (WGS) entry which is preliminary data.</text>
</comment>
<reference evidence="4" key="1">
    <citation type="submission" date="2020-10" db="EMBL/GenBank/DDBJ databases">
        <title>Unveiling of a novel bifunctional photoreceptor, Dualchrome1, isolated from a cosmopolitan green alga.</title>
        <authorList>
            <person name="Suzuki S."/>
            <person name="Kawachi M."/>
        </authorList>
    </citation>
    <scope>NUCLEOTIDE SEQUENCE</scope>
    <source>
        <strain evidence="4">NIES 2893</strain>
    </source>
</reference>
<gene>
    <name evidence="4" type="ORF">PPROV_000158200</name>
</gene>
<protein>
    <submittedName>
        <fullName evidence="4">Uncharacterized protein</fullName>
    </submittedName>
</protein>
<feature type="compositionally biased region" description="Low complexity" evidence="2">
    <location>
        <begin position="116"/>
        <end position="172"/>
    </location>
</feature>
<dbReference type="OrthoDB" id="515160at2759"/>
<evidence type="ECO:0000313" key="4">
    <source>
        <dbReference type="EMBL" id="GHP02827.1"/>
    </source>
</evidence>
<feature type="transmembrane region" description="Helical" evidence="3">
    <location>
        <begin position="224"/>
        <end position="245"/>
    </location>
</feature>
<feature type="region of interest" description="Disordered" evidence="2">
    <location>
        <begin position="109"/>
        <end position="192"/>
    </location>
</feature>
<dbReference type="Proteomes" id="UP000660262">
    <property type="component" value="Unassembled WGS sequence"/>
</dbReference>
<evidence type="ECO:0000313" key="5">
    <source>
        <dbReference type="Proteomes" id="UP000660262"/>
    </source>
</evidence>
<name>A0A830HCL0_9CHLO</name>
<keyword evidence="3" id="KW-0812">Transmembrane</keyword>
<dbReference type="EMBL" id="BNJQ01000004">
    <property type="protein sequence ID" value="GHP02827.1"/>
    <property type="molecule type" value="Genomic_DNA"/>
</dbReference>
<sequence>MENDLYGDLYGSAGEADASLQPGGDADGAGILRVRLATAEEQIKKLAASEAALKAQLANAIAERDRFGEQNEILLRNISCAKAKLQSSAAPDLDSLDAASLDKATSEDAFSKPFGAETETTSSSSTPASPFGDAPPASPFGAAPPASPFGAAPPANPFGAAPTTPTTSSPFGEAPPAAGGKRELGQPLRDGLSMDDSIRARLREEDPDFAADVPWWQRITITQVVIVLSFAASIGLMFATFQVVWNSGAIHFNDI</sequence>
<dbReference type="AlphaFoldDB" id="A0A830HCL0"/>
<feature type="coiled-coil region" evidence="1">
    <location>
        <begin position="36"/>
        <end position="63"/>
    </location>
</feature>
<keyword evidence="1" id="KW-0175">Coiled coil</keyword>
<accession>A0A830HCL0</accession>